<comment type="caution">
    <text evidence="12">The sequence shown here is derived from an EMBL/GenBank/DDBJ whole genome shotgun (WGS) entry which is preliminary data.</text>
</comment>
<feature type="transmembrane region" description="Helical" evidence="10">
    <location>
        <begin position="87"/>
        <end position="110"/>
    </location>
</feature>
<gene>
    <name evidence="10 12" type="primary">murJ</name>
    <name evidence="12" type="ORF">U1T56_17510</name>
</gene>
<feature type="transmembrane region" description="Helical" evidence="10">
    <location>
        <begin position="471"/>
        <end position="491"/>
    </location>
</feature>
<evidence type="ECO:0000256" key="7">
    <source>
        <dbReference type="ARBA" id="ARBA00023136"/>
    </source>
</evidence>
<dbReference type="PRINTS" id="PR01806">
    <property type="entry name" value="VIRFACTRMVIN"/>
</dbReference>
<keyword evidence="6 10" id="KW-1133">Transmembrane helix</keyword>
<keyword evidence="2 10" id="KW-1003">Cell membrane</keyword>
<keyword evidence="10" id="KW-0997">Cell inner membrane</keyword>
<comment type="function">
    <text evidence="8 10 11">Involved in peptidoglycan biosynthesis. Transports lipid-linked peptidoglycan precursors from the inner to the outer leaflet of the cytoplasmic membrane.</text>
</comment>
<dbReference type="RefSeq" id="WP_418160802.1">
    <property type="nucleotide sequence ID" value="NZ_JBBLZC010000020.1"/>
</dbReference>
<feature type="transmembrane region" description="Helical" evidence="10">
    <location>
        <begin position="311"/>
        <end position="335"/>
    </location>
</feature>
<sequence length="516" mass="52729">MSIGRATATVGGLTALSRVAGFARDLLIAAALGAGPVADAFFVSLKLANLLRRLFAEGAFNAAFVPLYSRLGEGEGGTRARRFAGEVMAALTLALLVVVLLGELTMPWLVRLLASGFPPQSLQYRLAVELGRLTFPYLLFISLAALVGGVLQAGHRFAAASFAPVLLNLVLIAILLVSLAEGEAAARLLAAGVTLAGLVQLAWVGLAAARAGMVPLPALPRLSPEMRRLLVLTAPGILGIGIVQLNLLLGSWFATHLAAGTVAYLFYADRLVQLPLGIVGVALGTALLPTLSRAVRQGEAAHDVLNRAIELALLLGLPAAAGLFLLAEPIITVLFQRGAFGPEAARATGQVLAGLALGIPAHVLGKVLAPGFYASEDTRTPVRIAAMALVVNGAAAALLIGPLAHVGVALAIALSSWANALGLAWLLWRKRVLVPDAGLRRRGGAILAAAAAMAAVLALGRSLGHTGAGPVALASLIALGGGSFFLAAWAAGAIDATALRRLWVRPALDGGVDPVP</sequence>
<comment type="pathway">
    <text evidence="10">Cell wall biogenesis; peptidoglycan biosynthesis.</text>
</comment>
<keyword evidence="13" id="KW-1185">Reference proteome</keyword>
<dbReference type="Pfam" id="PF03023">
    <property type="entry name" value="MurJ"/>
    <property type="match status" value="1"/>
</dbReference>
<dbReference type="EMBL" id="JBBLZC010000020">
    <property type="protein sequence ID" value="MEK0084954.1"/>
    <property type="molecule type" value="Genomic_DNA"/>
</dbReference>
<feature type="transmembrane region" description="Helical" evidence="10">
    <location>
        <begin position="274"/>
        <end position="291"/>
    </location>
</feature>
<feature type="transmembrane region" description="Helical" evidence="10">
    <location>
        <begin position="439"/>
        <end position="459"/>
    </location>
</feature>
<accession>A0ABU8XV66</accession>
<dbReference type="Proteomes" id="UP001375743">
    <property type="component" value="Unassembled WGS sequence"/>
</dbReference>
<comment type="subcellular location">
    <subcellularLocation>
        <location evidence="10">Cell inner membrane</location>
        <topology evidence="10">Multi-pass membrane protein</topology>
    </subcellularLocation>
    <subcellularLocation>
        <location evidence="1">Cell membrane</location>
        <topology evidence="1">Multi-pass membrane protein</topology>
    </subcellularLocation>
</comment>
<evidence type="ECO:0000256" key="5">
    <source>
        <dbReference type="ARBA" id="ARBA00022984"/>
    </source>
</evidence>
<keyword evidence="3 10" id="KW-0812">Transmembrane</keyword>
<keyword evidence="4 10" id="KW-0133">Cell shape</keyword>
<feature type="transmembrane region" description="Helical" evidence="10">
    <location>
        <begin position="158"/>
        <end position="180"/>
    </location>
</feature>
<feature type="transmembrane region" description="Helical" evidence="10">
    <location>
        <begin position="381"/>
        <end position="400"/>
    </location>
</feature>
<proteinExistence type="inferred from homology"/>
<evidence type="ECO:0000256" key="3">
    <source>
        <dbReference type="ARBA" id="ARBA00022692"/>
    </source>
</evidence>
<feature type="transmembrane region" description="Helical" evidence="10">
    <location>
        <begin position="347"/>
        <end position="369"/>
    </location>
</feature>
<reference evidence="12 13" key="1">
    <citation type="submission" date="2024-01" db="EMBL/GenBank/DDBJ databases">
        <title>Multi-omics insights into the function and evolution of sodium benzoate biodegradation pathways in Benzoatithermus flavus gen. nov., sp. nov. from hot spring.</title>
        <authorList>
            <person name="Hu C.-J."/>
            <person name="Li W.-J."/>
        </authorList>
    </citation>
    <scope>NUCLEOTIDE SEQUENCE [LARGE SCALE GENOMIC DNA]</scope>
    <source>
        <strain evidence="12 13">SYSU G07066</strain>
    </source>
</reference>
<evidence type="ECO:0000256" key="1">
    <source>
        <dbReference type="ARBA" id="ARBA00004651"/>
    </source>
</evidence>
<dbReference type="PIRSF" id="PIRSF002869">
    <property type="entry name" value="MviN"/>
    <property type="match status" value="1"/>
</dbReference>
<dbReference type="NCBIfam" id="TIGR01695">
    <property type="entry name" value="murJ_mviN"/>
    <property type="match status" value="1"/>
</dbReference>
<dbReference type="CDD" id="cd13123">
    <property type="entry name" value="MATE_MurJ_like"/>
    <property type="match status" value="1"/>
</dbReference>
<dbReference type="InterPro" id="IPR004268">
    <property type="entry name" value="MurJ"/>
</dbReference>
<feature type="transmembrane region" description="Helical" evidence="10">
    <location>
        <begin position="186"/>
        <end position="208"/>
    </location>
</feature>
<evidence type="ECO:0000313" key="12">
    <source>
        <dbReference type="EMBL" id="MEK0084954.1"/>
    </source>
</evidence>
<evidence type="ECO:0000313" key="13">
    <source>
        <dbReference type="Proteomes" id="UP001375743"/>
    </source>
</evidence>
<evidence type="ECO:0000256" key="10">
    <source>
        <dbReference type="HAMAP-Rule" id="MF_02078"/>
    </source>
</evidence>
<feature type="transmembrane region" description="Helical" evidence="10">
    <location>
        <begin position="229"/>
        <end position="254"/>
    </location>
</feature>
<dbReference type="PANTHER" id="PTHR47019">
    <property type="entry name" value="LIPID II FLIPPASE MURJ"/>
    <property type="match status" value="1"/>
</dbReference>
<evidence type="ECO:0000256" key="8">
    <source>
        <dbReference type="ARBA" id="ARBA00060041"/>
    </source>
</evidence>
<keyword evidence="5 10" id="KW-0573">Peptidoglycan synthesis</keyword>
<protein>
    <recommendedName>
        <fullName evidence="10">Probable lipid II flippase MurJ</fullName>
    </recommendedName>
</protein>
<dbReference type="PANTHER" id="PTHR47019:SF1">
    <property type="entry name" value="LIPID II FLIPPASE MURJ"/>
    <property type="match status" value="1"/>
</dbReference>
<comment type="similarity">
    <text evidence="9 10 11">Belongs to the MurJ/MviN family.</text>
</comment>
<name>A0ABU8XV66_9PROT</name>
<evidence type="ECO:0000256" key="6">
    <source>
        <dbReference type="ARBA" id="ARBA00022989"/>
    </source>
</evidence>
<keyword evidence="10 11" id="KW-0813">Transport</keyword>
<dbReference type="HAMAP" id="MF_02078">
    <property type="entry name" value="MurJ_MviN"/>
    <property type="match status" value="1"/>
</dbReference>
<feature type="transmembrane region" description="Helical" evidence="10">
    <location>
        <begin position="406"/>
        <end position="427"/>
    </location>
</feature>
<evidence type="ECO:0000256" key="9">
    <source>
        <dbReference type="ARBA" id="ARBA00061532"/>
    </source>
</evidence>
<evidence type="ECO:0000256" key="2">
    <source>
        <dbReference type="ARBA" id="ARBA00022475"/>
    </source>
</evidence>
<keyword evidence="7 10" id="KW-0472">Membrane</keyword>
<feature type="transmembrane region" description="Helical" evidence="10">
    <location>
        <begin position="130"/>
        <end position="151"/>
    </location>
</feature>
<keyword evidence="10 11" id="KW-0961">Cell wall biogenesis/degradation</keyword>
<organism evidence="12 13">
    <name type="scientific">Benzoatithermus flavus</name>
    <dbReference type="NCBI Taxonomy" id="3108223"/>
    <lineage>
        <taxon>Bacteria</taxon>
        <taxon>Pseudomonadati</taxon>
        <taxon>Pseudomonadota</taxon>
        <taxon>Alphaproteobacteria</taxon>
        <taxon>Geminicoccales</taxon>
        <taxon>Geminicoccaceae</taxon>
        <taxon>Benzoatithermus</taxon>
    </lineage>
</organism>
<dbReference type="InterPro" id="IPR051050">
    <property type="entry name" value="Lipid_II_flippase_MurJ/MviN"/>
</dbReference>
<evidence type="ECO:0000256" key="4">
    <source>
        <dbReference type="ARBA" id="ARBA00022960"/>
    </source>
</evidence>
<evidence type="ECO:0000256" key="11">
    <source>
        <dbReference type="PIRNR" id="PIRNR002869"/>
    </source>
</evidence>